<proteinExistence type="predicted"/>
<dbReference type="Gene3D" id="3.40.50.80">
    <property type="entry name" value="Nucleotide-binding domain of ferredoxin-NADP reductase (FNR) module"/>
    <property type="match status" value="1"/>
</dbReference>
<evidence type="ECO:0000313" key="4">
    <source>
        <dbReference type="Proteomes" id="UP001152795"/>
    </source>
</evidence>
<sequence>MKYLSLPTKFAGSHIAKNTKAMNVLYRNLHAAFLNIHFGQFRTVCRHMSENVTTTHLERTVAKPRETVTAVGRIVHITQLSKTVMGIAIHVPNSEFKFKAGQWVDFMIPGVETVGGFSMKSSPRKLEKHRIIELAVKKSDHPPAHWVHSECHVGDKVSLKVGGDFFYDSTSENSKELLFIAGGVGINPLYSILQEINGSLKDGQLNKDVKVELLYSASSLDELIFK</sequence>
<dbReference type="InterPro" id="IPR017927">
    <property type="entry name" value="FAD-bd_FR_type"/>
</dbReference>
<feature type="non-terminal residue" evidence="3">
    <location>
        <position position="1"/>
    </location>
</feature>
<dbReference type="EMBL" id="CACRXK020006178">
    <property type="protein sequence ID" value="CAB4008620.1"/>
    <property type="molecule type" value="Genomic_DNA"/>
</dbReference>
<dbReference type="GO" id="GO:0005739">
    <property type="term" value="C:mitochondrion"/>
    <property type="evidence" value="ECO:0007669"/>
    <property type="project" value="TreeGrafter"/>
</dbReference>
<protein>
    <submittedName>
        <fullName evidence="3">Oxidoreductase NAD-binding domain-containing 1</fullName>
    </submittedName>
</protein>
<organism evidence="3 4">
    <name type="scientific">Paramuricea clavata</name>
    <name type="common">Red gorgonian</name>
    <name type="synonym">Violescent sea-whip</name>
    <dbReference type="NCBI Taxonomy" id="317549"/>
    <lineage>
        <taxon>Eukaryota</taxon>
        <taxon>Metazoa</taxon>
        <taxon>Cnidaria</taxon>
        <taxon>Anthozoa</taxon>
        <taxon>Octocorallia</taxon>
        <taxon>Malacalcyonacea</taxon>
        <taxon>Plexauridae</taxon>
        <taxon>Paramuricea</taxon>
    </lineage>
</organism>
<comment type="caution">
    <text evidence="3">The sequence shown here is derived from an EMBL/GenBank/DDBJ whole genome shotgun (WGS) entry which is preliminary data.</text>
</comment>
<dbReference type="SUPFAM" id="SSF63380">
    <property type="entry name" value="Riboflavin synthase domain-like"/>
    <property type="match status" value="1"/>
</dbReference>
<evidence type="ECO:0000313" key="3">
    <source>
        <dbReference type="EMBL" id="CAB4008620.1"/>
    </source>
</evidence>
<reference evidence="3" key="1">
    <citation type="submission" date="2020-04" db="EMBL/GenBank/DDBJ databases">
        <authorList>
            <person name="Alioto T."/>
            <person name="Alioto T."/>
            <person name="Gomez Garrido J."/>
        </authorList>
    </citation>
    <scope>NUCLEOTIDE SEQUENCE</scope>
    <source>
        <strain evidence="3">A484AB</strain>
    </source>
</reference>
<evidence type="ECO:0000256" key="1">
    <source>
        <dbReference type="ARBA" id="ARBA00023002"/>
    </source>
</evidence>
<dbReference type="GO" id="GO:0016491">
    <property type="term" value="F:oxidoreductase activity"/>
    <property type="evidence" value="ECO:0007669"/>
    <property type="project" value="UniProtKB-KW"/>
</dbReference>
<accession>A0A6S7HYQ7</accession>
<keyword evidence="1" id="KW-0560">Oxidoreductase</keyword>
<dbReference type="SUPFAM" id="SSF52343">
    <property type="entry name" value="Ferredoxin reductase-like, C-terminal NADP-linked domain"/>
    <property type="match status" value="1"/>
</dbReference>
<dbReference type="PANTHER" id="PTHR46505">
    <property type="entry name" value="OXIDOREDUCTASE NAD-BINDING DOMAIN-CONTAINING PROTEIN 1"/>
    <property type="match status" value="1"/>
</dbReference>
<keyword evidence="2" id="KW-0520">NAD</keyword>
<dbReference type="InterPro" id="IPR052128">
    <property type="entry name" value="Oxidoreductase_NAD-binding"/>
</dbReference>
<dbReference type="AlphaFoldDB" id="A0A6S7HYQ7"/>
<gene>
    <name evidence="3" type="ORF">PACLA_8A089893</name>
</gene>
<evidence type="ECO:0000256" key="2">
    <source>
        <dbReference type="ARBA" id="ARBA00023027"/>
    </source>
</evidence>
<dbReference type="OrthoDB" id="436496at2759"/>
<dbReference type="PROSITE" id="PS51384">
    <property type="entry name" value="FAD_FR"/>
    <property type="match status" value="1"/>
</dbReference>
<dbReference type="PRINTS" id="PR00410">
    <property type="entry name" value="PHEHYDRXLASE"/>
</dbReference>
<dbReference type="PANTHER" id="PTHR46505:SF1">
    <property type="entry name" value="OXIDOREDUCTASE NAD-BINDING DOMAIN-CONTAINING PROTEIN 1"/>
    <property type="match status" value="1"/>
</dbReference>
<dbReference type="InterPro" id="IPR039261">
    <property type="entry name" value="FNR_nucleotide-bd"/>
</dbReference>
<dbReference type="InterPro" id="IPR017938">
    <property type="entry name" value="Riboflavin_synthase-like_b-brl"/>
</dbReference>
<name>A0A6S7HYQ7_PARCT</name>
<dbReference type="Proteomes" id="UP001152795">
    <property type="component" value="Unassembled WGS sequence"/>
</dbReference>
<keyword evidence="4" id="KW-1185">Reference proteome</keyword>
<dbReference type="Gene3D" id="2.40.30.10">
    <property type="entry name" value="Translation factors"/>
    <property type="match status" value="1"/>
</dbReference>
<dbReference type="CDD" id="cd00322">
    <property type="entry name" value="FNR_like"/>
    <property type="match status" value="1"/>
</dbReference>